<organism evidence="2 3">
    <name type="scientific">Methanosarcina flavescens</name>
    <dbReference type="NCBI Taxonomy" id="1715806"/>
    <lineage>
        <taxon>Archaea</taxon>
        <taxon>Methanobacteriati</taxon>
        <taxon>Methanobacteriota</taxon>
        <taxon>Stenosarchaea group</taxon>
        <taxon>Methanomicrobia</taxon>
        <taxon>Methanosarcinales</taxon>
        <taxon>Methanosarcinaceae</taxon>
        <taxon>Methanosarcina</taxon>
    </lineage>
</organism>
<dbReference type="InterPro" id="IPR030389">
    <property type="entry name" value="G_FEOB_dom"/>
</dbReference>
<dbReference type="Proteomes" id="UP000585579">
    <property type="component" value="Unassembled WGS sequence"/>
</dbReference>
<feature type="non-terminal residue" evidence="2">
    <location>
        <position position="232"/>
    </location>
</feature>
<feature type="domain" description="FeoB-type G" evidence="1">
    <location>
        <begin position="25"/>
        <end position="187"/>
    </location>
</feature>
<dbReference type="Pfam" id="PF02421">
    <property type="entry name" value="FeoB_N"/>
    <property type="match status" value="1"/>
</dbReference>
<dbReference type="PROSITE" id="PS51711">
    <property type="entry name" value="G_FEOB"/>
    <property type="match status" value="1"/>
</dbReference>
<comment type="caution">
    <text evidence="2">The sequence shown here is derived from an EMBL/GenBank/DDBJ whole genome shotgun (WGS) entry which is preliminary data.</text>
</comment>
<gene>
    <name evidence="2" type="ORF">GX302_06560</name>
</gene>
<dbReference type="PRINTS" id="PR00326">
    <property type="entry name" value="GTP1OBG"/>
</dbReference>
<dbReference type="InterPro" id="IPR006073">
    <property type="entry name" value="GTP-bd"/>
</dbReference>
<sequence length="232" mass="25604">MKLPVICPEGECCHGSRGCVPGKGVPKIVLVGSPNVGKSSLFNALSGSYTLVSNYPGTSVEISRGKSKIREREYEIIDTPGMYSLLPVSEEERVSQLLIFEENPLVYLHVVDARNLRRMLSFTLQLLEAGLPLILVLNMMDEAEERGIEIDISELSRFLGIPVIGTVSNEGKGIDELKTAISEFVPENNTPDIQKFQKLDYGTEIEPYIESVENLLGPSKEFGISKRAFSLL</sequence>
<dbReference type="PANTHER" id="PTHR43185">
    <property type="entry name" value="FERROUS IRON TRANSPORT PROTEIN B"/>
    <property type="match status" value="1"/>
</dbReference>
<protein>
    <submittedName>
        <fullName evidence="2">GTP-binding protein</fullName>
    </submittedName>
</protein>
<dbReference type="AlphaFoldDB" id="A0A7K4AUV6"/>
<reference evidence="2 3" key="1">
    <citation type="journal article" date="2020" name="Biotechnol. Biofuels">
        <title>New insights from the biogas microbiome by comprehensive genome-resolved metagenomics of nearly 1600 species originating from multiple anaerobic digesters.</title>
        <authorList>
            <person name="Campanaro S."/>
            <person name="Treu L."/>
            <person name="Rodriguez-R L.M."/>
            <person name="Kovalovszki A."/>
            <person name="Ziels R.M."/>
            <person name="Maus I."/>
            <person name="Zhu X."/>
            <person name="Kougias P.G."/>
            <person name="Basile A."/>
            <person name="Luo G."/>
            <person name="Schluter A."/>
            <person name="Konstantinidis K.T."/>
            <person name="Angelidaki I."/>
        </authorList>
    </citation>
    <scope>NUCLEOTIDE SEQUENCE [LARGE SCALE GENOMIC DNA]</scope>
    <source>
        <strain evidence="2">AS22ysBPME_46</strain>
    </source>
</reference>
<dbReference type="InterPro" id="IPR050860">
    <property type="entry name" value="FeoB_GTPase"/>
</dbReference>
<dbReference type="CDD" id="cd01879">
    <property type="entry name" value="FeoB"/>
    <property type="match status" value="1"/>
</dbReference>
<dbReference type="Gene3D" id="3.40.50.300">
    <property type="entry name" value="P-loop containing nucleotide triphosphate hydrolases"/>
    <property type="match status" value="1"/>
</dbReference>
<dbReference type="PANTHER" id="PTHR43185:SF1">
    <property type="entry name" value="FE(2+) TRANSPORTER FEOB"/>
    <property type="match status" value="1"/>
</dbReference>
<dbReference type="GO" id="GO:0005525">
    <property type="term" value="F:GTP binding"/>
    <property type="evidence" value="ECO:0007669"/>
    <property type="project" value="InterPro"/>
</dbReference>
<name>A0A7K4AUV6_9EURY</name>
<dbReference type="InterPro" id="IPR005225">
    <property type="entry name" value="Small_GTP-bd"/>
</dbReference>
<dbReference type="GO" id="GO:0015093">
    <property type="term" value="F:ferrous iron transmembrane transporter activity"/>
    <property type="evidence" value="ECO:0007669"/>
    <property type="project" value="TreeGrafter"/>
</dbReference>
<dbReference type="InterPro" id="IPR027417">
    <property type="entry name" value="P-loop_NTPase"/>
</dbReference>
<evidence type="ECO:0000259" key="1">
    <source>
        <dbReference type="PROSITE" id="PS51711"/>
    </source>
</evidence>
<dbReference type="NCBIfam" id="TIGR00231">
    <property type="entry name" value="small_GTP"/>
    <property type="match status" value="1"/>
</dbReference>
<proteinExistence type="predicted"/>
<evidence type="ECO:0000313" key="3">
    <source>
        <dbReference type="Proteomes" id="UP000585579"/>
    </source>
</evidence>
<accession>A0A7K4AUV6</accession>
<dbReference type="GO" id="GO:0005886">
    <property type="term" value="C:plasma membrane"/>
    <property type="evidence" value="ECO:0007669"/>
    <property type="project" value="TreeGrafter"/>
</dbReference>
<dbReference type="SUPFAM" id="SSF52540">
    <property type="entry name" value="P-loop containing nucleoside triphosphate hydrolases"/>
    <property type="match status" value="1"/>
</dbReference>
<dbReference type="EMBL" id="JAAYQL010000037">
    <property type="protein sequence ID" value="NLK32491.1"/>
    <property type="molecule type" value="Genomic_DNA"/>
</dbReference>
<evidence type="ECO:0000313" key="2">
    <source>
        <dbReference type="EMBL" id="NLK32491.1"/>
    </source>
</evidence>